<proteinExistence type="inferred from homology"/>
<dbReference type="Pfam" id="PF02687">
    <property type="entry name" value="FtsX"/>
    <property type="match status" value="1"/>
</dbReference>
<keyword evidence="3" id="KW-1003">Cell membrane</keyword>
<dbReference type="Gene3D" id="3.40.50.300">
    <property type="entry name" value="P-loop containing nucleotide triphosphate hydrolases"/>
    <property type="match status" value="1"/>
</dbReference>
<accession>A0A1K2HG19</accession>
<dbReference type="EMBL" id="FPKS01000010">
    <property type="protein sequence ID" value="SFZ75629.1"/>
    <property type="molecule type" value="Genomic_DNA"/>
</dbReference>
<evidence type="ECO:0000256" key="7">
    <source>
        <dbReference type="ARBA" id="ARBA00022970"/>
    </source>
</evidence>
<evidence type="ECO:0000313" key="14">
    <source>
        <dbReference type="Proteomes" id="UP000185655"/>
    </source>
</evidence>
<keyword evidence="13" id="KW-0449">Lipoprotein</keyword>
<dbReference type="PANTHER" id="PTHR42798:SF6">
    <property type="entry name" value="CELL DIVISION ATP-BINDING PROTEIN FTSE"/>
    <property type="match status" value="1"/>
</dbReference>
<feature type="transmembrane region" description="Helical" evidence="11">
    <location>
        <begin position="265"/>
        <end position="292"/>
    </location>
</feature>
<sequence>MSITLKNIYKSFKVDKNIEHVLKQVDLSIASGEMAAIFGPSGGGKSSLMNIISGLDYDYEGEVIFNGEKLTDKKAKQLSDFRKKHIGFVFQNFNLINHMDVFDNVKIPLSLIGVRGKEAENRVNKVLEQVGMLDYAHKNVTQLSGGQKQRVAIARALVNNPNTIIADEPTGSLDSQSQEIILNILKQLTKKGKTVIIVTHNPEVRDYADSVYNLRDGQLENEIISQQQVENDTVVDSDRIKFKTVKLGLIKMAVANFRQRLGRNIVVAFATAIGVTGILLSLGLGVGITHWINKTVDSGNVQTAIQVTKENKYGNITQQDVTTIEKKVGKSKIKYLEAPLALMMSEIELDGHKISGEKFSGAYANIVSLPKDSKIKYSSNTKETVKSGKLYTDVNEKGLTVTTSFLKDYNKELATKIKAKELIGKKVTLTLLGSDGDNEKTINYQTEIVRILDDSNQEHNSAMSSQQMSKIITDNHMTKIIPYIIIDLKNPKENNQISTKIQSEEKYIAFSQTGILEIIGKFVQIIRGLLVFMSSQAVVVAIIMISVMIYISVIERTREIGVLEAIGFKPNAINIIFFVEALLIAMTSLFISIILSTVIGMIGNVVVRSYSHDITAKVYQTSLFSLVAVVGLVIVMTLLASLAPTRKIAKLNPIEALRYE</sequence>
<dbReference type="PROSITE" id="PS00211">
    <property type="entry name" value="ABC_TRANSPORTER_1"/>
    <property type="match status" value="1"/>
</dbReference>
<evidence type="ECO:0000256" key="8">
    <source>
        <dbReference type="ARBA" id="ARBA00022989"/>
    </source>
</evidence>
<dbReference type="FunFam" id="3.40.50.300:FF:000032">
    <property type="entry name" value="Export ABC transporter ATP-binding protein"/>
    <property type="match status" value="1"/>
</dbReference>
<feature type="transmembrane region" description="Helical" evidence="11">
    <location>
        <begin position="529"/>
        <end position="554"/>
    </location>
</feature>
<keyword evidence="7" id="KW-0029">Amino-acid transport</keyword>
<feature type="transmembrane region" description="Helical" evidence="11">
    <location>
        <begin position="623"/>
        <end position="643"/>
    </location>
</feature>
<keyword evidence="4 11" id="KW-0812">Transmembrane</keyword>
<dbReference type="SMART" id="SM00382">
    <property type="entry name" value="AAA"/>
    <property type="match status" value="1"/>
</dbReference>
<evidence type="ECO:0000256" key="4">
    <source>
        <dbReference type="ARBA" id="ARBA00022692"/>
    </source>
</evidence>
<name>A0A1K2HG19_9LACT</name>
<keyword evidence="6" id="KW-0067">ATP-binding</keyword>
<dbReference type="CDD" id="cd03255">
    <property type="entry name" value="ABC_MJ0796_LolCDE_FtsE"/>
    <property type="match status" value="1"/>
</dbReference>
<evidence type="ECO:0000256" key="11">
    <source>
        <dbReference type="SAM" id="Phobius"/>
    </source>
</evidence>
<protein>
    <submittedName>
        <fullName evidence="13">ABC-type lipoprotein export system, ATPase component</fullName>
    </submittedName>
</protein>
<evidence type="ECO:0000313" key="13">
    <source>
        <dbReference type="EMBL" id="SFZ75629.1"/>
    </source>
</evidence>
<dbReference type="GO" id="GO:0098796">
    <property type="term" value="C:membrane protein complex"/>
    <property type="evidence" value="ECO:0007669"/>
    <property type="project" value="UniProtKB-ARBA"/>
</dbReference>
<comment type="subcellular location">
    <subcellularLocation>
        <location evidence="1">Cell inner membrane</location>
        <topology evidence="1">Multi-pass membrane protein</topology>
    </subcellularLocation>
</comment>
<dbReference type="GO" id="GO:0022857">
    <property type="term" value="F:transmembrane transporter activity"/>
    <property type="evidence" value="ECO:0007669"/>
    <property type="project" value="UniProtKB-ARBA"/>
</dbReference>
<comment type="similarity">
    <text evidence="10">Belongs to the ABC transporter superfamily. Macrolide exporter (TC 3.A.1.122) family.</text>
</comment>
<keyword evidence="9 11" id="KW-0472">Membrane</keyword>
<dbReference type="GO" id="GO:0005886">
    <property type="term" value="C:plasma membrane"/>
    <property type="evidence" value="ECO:0007669"/>
    <property type="project" value="UniProtKB-SubCell"/>
</dbReference>
<keyword evidence="8 11" id="KW-1133">Transmembrane helix</keyword>
<feature type="domain" description="ABC transporter" evidence="12">
    <location>
        <begin position="3"/>
        <end position="241"/>
    </location>
</feature>
<keyword evidence="5" id="KW-0547">Nucleotide-binding</keyword>
<dbReference type="RefSeq" id="WP_031366817.1">
    <property type="nucleotide sequence ID" value="NZ_FPKS01000010.1"/>
</dbReference>
<keyword evidence="2" id="KW-0813">Transport</keyword>
<dbReference type="InterPro" id="IPR027417">
    <property type="entry name" value="P-loop_NTPase"/>
</dbReference>
<feature type="transmembrane region" description="Helical" evidence="11">
    <location>
        <begin position="575"/>
        <end position="603"/>
    </location>
</feature>
<dbReference type="PANTHER" id="PTHR42798">
    <property type="entry name" value="LIPOPROTEIN-RELEASING SYSTEM ATP-BINDING PROTEIN LOLD"/>
    <property type="match status" value="1"/>
</dbReference>
<evidence type="ECO:0000256" key="5">
    <source>
        <dbReference type="ARBA" id="ARBA00022741"/>
    </source>
</evidence>
<evidence type="ECO:0000259" key="12">
    <source>
        <dbReference type="PROSITE" id="PS50893"/>
    </source>
</evidence>
<evidence type="ECO:0000256" key="1">
    <source>
        <dbReference type="ARBA" id="ARBA00004429"/>
    </source>
</evidence>
<dbReference type="OrthoDB" id="2079174at2"/>
<dbReference type="InterPro" id="IPR017871">
    <property type="entry name" value="ABC_transporter-like_CS"/>
</dbReference>
<reference evidence="13 14" key="1">
    <citation type="submission" date="2016-11" db="EMBL/GenBank/DDBJ databases">
        <authorList>
            <person name="Jaros S."/>
            <person name="Januszkiewicz K."/>
            <person name="Wedrychowicz H."/>
        </authorList>
    </citation>
    <scope>NUCLEOTIDE SEQUENCE [LARGE SCALE GENOMIC DNA]</scope>
    <source>
        <strain evidence="13 14">DSM 22330</strain>
    </source>
</reference>
<dbReference type="GO" id="GO:0006865">
    <property type="term" value="P:amino acid transport"/>
    <property type="evidence" value="ECO:0007669"/>
    <property type="project" value="UniProtKB-KW"/>
</dbReference>
<dbReference type="PROSITE" id="PS50893">
    <property type="entry name" value="ABC_TRANSPORTER_2"/>
    <property type="match status" value="1"/>
</dbReference>
<dbReference type="InterPro" id="IPR003439">
    <property type="entry name" value="ABC_transporter-like_ATP-bd"/>
</dbReference>
<gene>
    <name evidence="13" type="ORF">SAMN02746068_01679</name>
</gene>
<dbReference type="InterPro" id="IPR017911">
    <property type="entry name" value="MacB-like_ATP-bd"/>
</dbReference>
<dbReference type="InterPro" id="IPR003838">
    <property type="entry name" value="ABC3_permease_C"/>
</dbReference>
<evidence type="ECO:0000256" key="9">
    <source>
        <dbReference type="ARBA" id="ARBA00023136"/>
    </source>
</evidence>
<dbReference type="STRING" id="1122154.SAMN02746068_01679"/>
<evidence type="ECO:0000256" key="3">
    <source>
        <dbReference type="ARBA" id="ARBA00022475"/>
    </source>
</evidence>
<dbReference type="Pfam" id="PF00005">
    <property type="entry name" value="ABC_tran"/>
    <property type="match status" value="1"/>
</dbReference>
<dbReference type="GO" id="GO:0005524">
    <property type="term" value="F:ATP binding"/>
    <property type="evidence" value="ECO:0007669"/>
    <property type="project" value="UniProtKB-KW"/>
</dbReference>
<dbReference type="InterPro" id="IPR003593">
    <property type="entry name" value="AAA+_ATPase"/>
</dbReference>
<evidence type="ECO:0000256" key="2">
    <source>
        <dbReference type="ARBA" id="ARBA00022448"/>
    </source>
</evidence>
<dbReference type="Proteomes" id="UP000185655">
    <property type="component" value="Unassembled WGS sequence"/>
</dbReference>
<evidence type="ECO:0000256" key="6">
    <source>
        <dbReference type="ARBA" id="ARBA00022840"/>
    </source>
</evidence>
<evidence type="ECO:0000256" key="10">
    <source>
        <dbReference type="ARBA" id="ARBA00038388"/>
    </source>
</evidence>
<dbReference type="GO" id="GO:0016887">
    <property type="term" value="F:ATP hydrolysis activity"/>
    <property type="evidence" value="ECO:0007669"/>
    <property type="project" value="InterPro"/>
</dbReference>
<dbReference type="SUPFAM" id="SSF52540">
    <property type="entry name" value="P-loop containing nucleoside triphosphate hydrolases"/>
    <property type="match status" value="1"/>
</dbReference>
<dbReference type="AlphaFoldDB" id="A0A1K2HG19"/>
<organism evidence="13 14">
    <name type="scientific">Pseudolactococcus chungangensis CAU 28 = DSM 22330</name>
    <dbReference type="NCBI Taxonomy" id="1122154"/>
    <lineage>
        <taxon>Bacteria</taxon>
        <taxon>Bacillati</taxon>
        <taxon>Bacillota</taxon>
        <taxon>Bacilli</taxon>
        <taxon>Lactobacillales</taxon>
        <taxon>Streptococcaceae</taxon>
        <taxon>Pseudolactococcus</taxon>
    </lineage>
</organism>